<dbReference type="InterPro" id="IPR003835">
    <property type="entry name" value="Glyco_trans_19"/>
</dbReference>
<dbReference type="Pfam" id="PF02684">
    <property type="entry name" value="LpxB"/>
    <property type="match status" value="1"/>
</dbReference>
<dbReference type="EMBL" id="JAAEJV010000043">
    <property type="protein sequence ID" value="MBF5059826.1"/>
    <property type="molecule type" value="Genomic_DNA"/>
</dbReference>
<accession>A0ABS0B276</accession>
<organism evidence="11 12">
    <name type="scientific">Candidatus Neptunichlamydia vexilliferae</name>
    <dbReference type="NCBI Taxonomy" id="1651774"/>
    <lineage>
        <taxon>Bacteria</taxon>
        <taxon>Pseudomonadati</taxon>
        <taxon>Chlamydiota</taxon>
        <taxon>Chlamydiia</taxon>
        <taxon>Parachlamydiales</taxon>
        <taxon>Simkaniaceae</taxon>
        <taxon>Candidatus Neptunichlamydia</taxon>
    </lineage>
</organism>
<sequence length="395" mass="44863">MAPLPKSLKQESTGSNMSYDLFVFAGEVSGDLHGEKLLKELYAQRPDLKVVGVGGPKMRAVGMECILPMEEFEVMGFVDILSSLPKLRRHFKKIEKEILKNKPKGVVCIDYPGFNLRLANALRKKKSSAKRIHYICPTVWAWGKRRIPKMEKSLDELLTILPFEPDLFSKQKLNATYVGHPLISRIENHEYDPIWHKGYGLAGEEQILSIFPGSREKELVRNFPTQLKVAQEIQREYPDLTIAVSCSNEKFLPLLKKEKVLVIKPEHRYELMRASHLAIATSGTVTLELALHHIPTVVTFAITPLDVFLAQNVFQINLPHYALPNIIHKGELFPELFGPSLTEAKLRKKVTEFMVSEYKRSSCIETCKKLRATLGKKNASQEAARIILTHISKEN</sequence>
<keyword evidence="6 10" id="KW-0328">Glycosyltransferase</keyword>
<evidence type="ECO:0000256" key="2">
    <source>
        <dbReference type="ARBA" id="ARBA00012687"/>
    </source>
</evidence>
<evidence type="ECO:0000256" key="9">
    <source>
        <dbReference type="ARBA" id="ARBA00048975"/>
    </source>
</evidence>
<comment type="caution">
    <text evidence="11">The sequence shown here is derived from an EMBL/GenBank/DDBJ whole genome shotgun (WGS) entry which is preliminary data.</text>
</comment>
<comment type="pathway">
    <text evidence="10">Bacterial outer membrane biogenesis; LPS lipid A biosynthesis.</text>
</comment>
<dbReference type="GO" id="GO:0008915">
    <property type="term" value="F:lipid-A-disaccharide synthase activity"/>
    <property type="evidence" value="ECO:0007669"/>
    <property type="project" value="UniProtKB-EC"/>
</dbReference>
<evidence type="ECO:0000313" key="12">
    <source>
        <dbReference type="Proteomes" id="UP001194714"/>
    </source>
</evidence>
<dbReference type="EC" id="2.4.1.182" evidence="2 10"/>
<dbReference type="NCBIfam" id="TIGR00215">
    <property type="entry name" value="lpxB"/>
    <property type="match status" value="1"/>
</dbReference>
<keyword evidence="5 10" id="KW-0441">Lipid A biosynthesis</keyword>
<proteinExistence type="inferred from homology"/>
<dbReference type="Proteomes" id="UP001194714">
    <property type="component" value="Unassembled WGS sequence"/>
</dbReference>
<evidence type="ECO:0000313" key="11">
    <source>
        <dbReference type="EMBL" id="MBF5059826.1"/>
    </source>
</evidence>
<protein>
    <recommendedName>
        <fullName evidence="3 10">Lipid-A-disaccharide synthase</fullName>
        <ecNumber evidence="2 10">2.4.1.182</ecNumber>
    </recommendedName>
</protein>
<evidence type="ECO:0000256" key="8">
    <source>
        <dbReference type="ARBA" id="ARBA00023098"/>
    </source>
</evidence>
<keyword evidence="12" id="KW-1185">Reference proteome</keyword>
<evidence type="ECO:0000256" key="10">
    <source>
        <dbReference type="HAMAP-Rule" id="MF_00392"/>
    </source>
</evidence>
<comment type="similarity">
    <text evidence="10">Belongs to the LpxB family.</text>
</comment>
<dbReference type="PANTHER" id="PTHR30372:SF4">
    <property type="entry name" value="LIPID-A-DISACCHARIDE SYNTHASE, MITOCHONDRIAL-RELATED"/>
    <property type="match status" value="1"/>
</dbReference>
<dbReference type="HAMAP" id="MF_00392">
    <property type="entry name" value="LpxB"/>
    <property type="match status" value="1"/>
</dbReference>
<reference evidence="11 12" key="1">
    <citation type="submission" date="2020-01" db="EMBL/GenBank/DDBJ databases">
        <title>Draft genome sequence of Cand. Neptunochlamydia vexilliferae K9.</title>
        <authorList>
            <person name="Schulz F."/>
            <person name="Koestlbacher S."/>
            <person name="Wascher F."/>
            <person name="Pizzetti I."/>
            <person name="Horn M."/>
        </authorList>
    </citation>
    <scope>NUCLEOTIDE SEQUENCE [LARGE SCALE GENOMIC DNA]</scope>
    <source>
        <strain evidence="11 12">K9</strain>
    </source>
</reference>
<evidence type="ECO:0000256" key="5">
    <source>
        <dbReference type="ARBA" id="ARBA00022556"/>
    </source>
</evidence>
<keyword evidence="8 10" id="KW-0443">Lipid metabolism</keyword>
<name>A0ABS0B276_9BACT</name>
<evidence type="ECO:0000256" key="1">
    <source>
        <dbReference type="ARBA" id="ARBA00002056"/>
    </source>
</evidence>
<dbReference type="PANTHER" id="PTHR30372">
    <property type="entry name" value="LIPID-A-DISACCHARIDE SYNTHASE"/>
    <property type="match status" value="1"/>
</dbReference>
<gene>
    <name evidence="10" type="primary">lpxB</name>
    <name evidence="11" type="ORF">NEPTK9_001345</name>
</gene>
<dbReference type="SUPFAM" id="SSF53756">
    <property type="entry name" value="UDP-Glycosyltransferase/glycogen phosphorylase"/>
    <property type="match status" value="1"/>
</dbReference>
<keyword evidence="7 10" id="KW-0808">Transferase</keyword>
<evidence type="ECO:0000256" key="4">
    <source>
        <dbReference type="ARBA" id="ARBA00022516"/>
    </source>
</evidence>
<comment type="function">
    <text evidence="1 10">Condensation of UDP-2,3-diacylglucosamine and 2,3-diacylglucosamine-1-phosphate to form lipid A disaccharide, a precursor of lipid A, a phosphorylated glycolipid that anchors the lipopolysaccharide to the outer membrane of the cell.</text>
</comment>
<evidence type="ECO:0000256" key="3">
    <source>
        <dbReference type="ARBA" id="ARBA00020902"/>
    </source>
</evidence>
<keyword evidence="4 10" id="KW-0444">Lipid biosynthesis</keyword>
<comment type="catalytic activity">
    <reaction evidence="9 10">
        <text>a lipid X + a UDP-2-N,3-O-bis[(3R)-3-hydroxyacyl]-alpha-D-glucosamine = a lipid A disaccharide + UDP + H(+)</text>
        <dbReference type="Rhea" id="RHEA:67828"/>
        <dbReference type="ChEBI" id="CHEBI:15378"/>
        <dbReference type="ChEBI" id="CHEBI:58223"/>
        <dbReference type="ChEBI" id="CHEBI:137748"/>
        <dbReference type="ChEBI" id="CHEBI:176338"/>
        <dbReference type="ChEBI" id="CHEBI:176343"/>
        <dbReference type="EC" id="2.4.1.182"/>
    </reaction>
</comment>
<evidence type="ECO:0000256" key="6">
    <source>
        <dbReference type="ARBA" id="ARBA00022676"/>
    </source>
</evidence>
<evidence type="ECO:0000256" key="7">
    <source>
        <dbReference type="ARBA" id="ARBA00022679"/>
    </source>
</evidence>